<proteinExistence type="inferred from homology"/>
<evidence type="ECO:0000313" key="14">
    <source>
        <dbReference type="Proteomes" id="UP000317839"/>
    </source>
</evidence>
<evidence type="ECO:0000256" key="1">
    <source>
        <dbReference type="ARBA" id="ARBA00004377"/>
    </source>
</evidence>
<evidence type="ECO:0000259" key="12">
    <source>
        <dbReference type="Pfam" id="PF12019"/>
    </source>
</evidence>
<organism evidence="13 14">
    <name type="scientific">Aliikangiella marina</name>
    <dbReference type="NCBI Taxonomy" id="1712262"/>
    <lineage>
        <taxon>Bacteria</taxon>
        <taxon>Pseudomonadati</taxon>
        <taxon>Pseudomonadota</taxon>
        <taxon>Gammaproteobacteria</taxon>
        <taxon>Oceanospirillales</taxon>
        <taxon>Pleioneaceae</taxon>
        <taxon>Aliikangiella</taxon>
    </lineage>
</organism>
<comment type="caution">
    <text evidence="13">The sequence shown here is derived from an EMBL/GenBank/DDBJ whole genome shotgun (WGS) entry which is preliminary data.</text>
</comment>
<dbReference type="EMBL" id="VIKR01000001">
    <property type="protein sequence ID" value="TQV77009.1"/>
    <property type="molecule type" value="Genomic_DNA"/>
</dbReference>
<feature type="domain" description="General secretion pathway GspH" evidence="12">
    <location>
        <begin position="55"/>
        <end position="171"/>
    </location>
</feature>
<dbReference type="InterPro" id="IPR022346">
    <property type="entry name" value="T2SS_GspH"/>
</dbReference>
<dbReference type="InterPro" id="IPR045584">
    <property type="entry name" value="Pilin-like"/>
</dbReference>
<feature type="transmembrane region" description="Helical" evidence="11">
    <location>
        <begin position="20"/>
        <end position="41"/>
    </location>
</feature>
<protein>
    <recommendedName>
        <fullName evidence="2">Type II secretion system protein H</fullName>
    </recommendedName>
    <alternativeName>
        <fullName evidence="10">General secretion pathway protein H</fullName>
    </alternativeName>
</protein>
<comment type="similarity">
    <text evidence="9">Belongs to the GSP H family.</text>
</comment>
<keyword evidence="7 11" id="KW-1133">Transmembrane helix</keyword>
<evidence type="ECO:0000256" key="9">
    <source>
        <dbReference type="ARBA" id="ARBA00025772"/>
    </source>
</evidence>
<name>A0A545TIF0_9GAMM</name>
<gene>
    <name evidence="13" type="ORF">FLL45_03385</name>
</gene>
<keyword evidence="3" id="KW-1003">Cell membrane</keyword>
<dbReference type="GO" id="GO:0015627">
    <property type="term" value="C:type II protein secretion system complex"/>
    <property type="evidence" value="ECO:0007669"/>
    <property type="project" value="InterPro"/>
</dbReference>
<sequence>MTKQVKLKMNNRQLQQGITLIDLVLTISILSLLLGTALPAFDELLDKNKVNAQLMQLRSTLQLARKIAITEREKVTVCPTSDNLNCSSDWSQGYMAFIDHNEDRHFNNTDQLAYSHQIRDEHLQVKWRAFGVRSSFQWHETGITNHQNGTFYLCFKEKPKLSRALIITKAGRIRISKDTDGDEIHEGANDKNLNCN</sequence>
<evidence type="ECO:0000256" key="2">
    <source>
        <dbReference type="ARBA" id="ARBA00021549"/>
    </source>
</evidence>
<dbReference type="OrthoDB" id="2313614at2"/>
<dbReference type="AlphaFoldDB" id="A0A545TIF0"/>
<evidence type="ECO:0000256" key="8">
    <source>
        <dbReference type="ARBA" id="ARBA00023136"/>
    </source>
</evidence>
<dbReference type="Proteomes" id="UP000317839">
    <property type="component" value="Unassembled WGS sequence"/>
</dbReference>
<keyword evidence="6 11" id="KW-0812">Transmembrane</keyword>
<keyword evidence="14" id="KW-1185">Reference proteome</keyword>
<accession>A0A545TIF0</accession>
<evidence type="ECO:0000256" key="5">
    <source>
        <dbReference type="ARBA" id="ARBA00022519"/>
    </source>
</evidence>
<dbReference type="GO" id="GO:0005886">
    <property type="term" value="C:plasma membrane"/>
    <property type="evidence" value="ECO:0007669"/>
    <property type="project" value="UniProtKB-SubCell"/>
</dbReference>
<comment type="subcellular location">
    <subcellularLocation>
        <location evidence="1">Cell inner membrane</location>
        <topology evidence="1">Single-pass membrane protein</topology>
    </subcellularLocation>
</comment>
<evidence type="ECO:0000256" key="7">
    <source>
        <dbReference type="ARBA" id="ARBA00022989"/>
    </source>
</evidence>
<dbReference type="GO" id="GO:0015628">
    <property type="term" value="P:protein secretion by the type II secretion system"/>
    <property type="evidence" value="ECO:0007669"/>
    <property type="project" value="InterPro"/>
</dbReference>
<evidence type="ECO:0000256" key="10">
    <source>
        <dbReference type="ARBA" id="ARBA00030775"/>
    </source>
</evidence>
<keyword evidence="5" id="KW-0997">Cell inner membrane</keyword>
<evidence type="ECO:0000256" key="11">
    <source>
        <dbReference type="SAM" id="Phobius"/>
    </source>
</evidence>
<dbReference type="SUPFAM" id="SSF54523">
    <property type="entry name" value="Pili subunits"/>
    <property type="match status" value="1"/>
</dbReference>
<evidence type="ECO:0000256" key="4">
    <source>
        <dbReference type="ARBA" id="ARBA00022481"/>
    </source>
</evidence>
<evidence type="ECO:0000313" key="13">
    <source>
        <dbReference type="EMBL" id="TQV77009.1"/>
    </source>
</evidence>
<evidence type="ECO:0000256" key="3">
    <source>
        <dbReference type="ARBA" id="ARBA00022475"/>
    </source>
</evidence>
<dbReference type="Pfam" id="PF12019">
    <property type="entry name" value="GspH"/>
    <property type="match status" value="1"/>
</dbReference>
<reference evidence="13 14" key="1">
    <citation type="submission" date="2019-06" db="EMBL/GenBank/DDBJ databases">
        <title>Draft genome of Aliikangiella marina GYP-15.</title>
        <authorList>
            <person name="Wang G."/>
        </authorList>
    </citation>
    <scope>NUCLEOTIDE SEQUENCE [LARGE SCALE GENOMIC DNA]</scope>
    <source>
        <strain evidence="13 14">GYP-15</strain>
    </source>
</reference>
<keyword evidence="8 11" id="KW-0472">Membrane</keyword>
<keyword evidence="4" id="KW-0488">Methylation</keyword>
<evidence type="ECO:0000256" key="6">
    <source>
        <dbReference type="ARBA" id="ARBA00022692"/>
    </source>
</evidence>
<dbReference type="Gene3D" id="3.55.40.10">
    <property type="entry name" value="minor pseudopilin epsh domain"/>
    <property type="match status" value="1"/>
</dbReference>